<accession>A0A261R0B5</accession>
<feature type="transmembrane region" description="Helical" evidence="1">
    <location>
        <begin position="41"/>
        <end position="61"/>
    </location>
</feature>
<dbReference type="Pfam" id="PF05437">
    <property type="entry name" value="AzlD"/>
    <property type="match status" value="1"/>
</dbReference>
<name>A0A261R0B5_9BORD</name>
<feature type="transmembrane region" description="Helical" evidence="1">
    <location>
        <begin position="95"/>
        <end position="113"/>
    </location>
</feature>
<evidence type="ECO:0000313" key="2">
    <source>
        <dbReference type="EMBL" id="OZI18092.1"/>
    </source>
</evidence>
<dbReference type="RefSeq" id="WP_026639988.1">
    <property type="nucleotide sequence ID" value="NZ_NEVK01000006.1"/>
</dbReference>
<feature type="transmembrane region" description="Helical" evidence="1">
    <location>
        <begin position="6"/>
        <end position="29"/>
    </location>
</feature>
<keyword evidence="3" id="KW-1185">Reference proteome</keyword>
<gene>
    <name evidence="2" type="ORF">CAL19_13580</name>
</gene>
<dbReference type="EMBL" id="NEVK01000006">
    <property type="protein sequence ID" value="OZI18092.1"/>
    <property type="molecule type" value="Genomic_DNA"/>
</dbReference>
<organism evidence="2 3">
    <name type="scientific">Bordetella genomosp. 7</name>
    <dbReference type="NCBI Taxonomy" id="1416805"/>
    <lineage>
        <taxon>Bacteria</taxon>
        <taxon>Pseudomonadati</taxon>
        <taxon>Pseudomonadota</taxon>
        <taxon>Betaproteobacteria</taxon>
        <taxon>Burkholderiales</taxon>
        <taxon>Alcaligenaceae</taxon>
        <taxon>Bordetella</taxon>
    </lineage>
</organism>
<keyword evidence="1" id="KW-0472">Membrane</keyword>
<keyword evidence="1" id="KW-0812">Transmembrane</keyword>
<dbReference type="AlphaFoldDB" id="A0A261R0B5"/>
<evidence type="ECO:0000256" key="1">
    <source>
        <dbReference type="SAM" id="Phobius"/>
    </source>
</evidence>
<sequence>MSGQLEFWGAVIAMAAITYLTRALPFLLSSRNRLMRRLTEGSSMAALGPALLAGIAGAVIVPDMLALQGGAEWLPYAGGLLATALAARRLGNAGLAVIAGVVVYGALLALAGAQA</sequence>
<evidence type="ECO:0000313" key="3">
    <source>
        <dbReference type="Proteomes" id="UP000216947"/>
    </source>
</evidence>
<dbReference type="Proteomes" id="UP000216947">
    <property type="component" value="Unassembled WGS sequence"/>
</dbReference>
<proteinExistence type="predicted"/>
<keyword evidence="1" id="KW-1133">Transmembrane helix</keyword>
<reference evidence="3" key="1">
    <citation type="submission" date="2017-05" db="EMBL/GenBank/DDBJ databases">
        <title>Complete and WGS of Bordetella genogroups.</title>
        <authorList>
            <person name="Spilker T."/>
            <person name="Lipuma J."/>
        </authorList>
    </citation>
    <scope>NUCLEOTIDE SEQUENCE [LARGE SCALE GENOMIC DNA]</scope>
    <source>
        <strain evidence="3">AU18089</strain>
    </source>
</reference>
<dbReference type="InterPro" id="IPR008407">
    <property type="entry name" value="Brnchd-chn_aa_trnsp_AzlD"/>
</dbReference>
<protein>
    <submittedName>
        <fullName evidence="2">Branched-chain amino acid transporter AzlD family protein 2</fullName>
    </submittedName>
</protein>
<comment type="caution">
    <text evidence="2">The sequence shown here is derived from an EMBL/GenBank/DDBJ whole genome shotgun (WGS) entry which is preliminary data.</text>
</comment>